<sequence>MFCMARTYCTVGVLLTVTLGSVLPWVTAGLVSGVAAPDMDVLTIAGGTSIPITGILSVIVVCTIMHRHMHDGVFSMIVLSETPLYRYILAQSLLPMSSVVVSTLVWVAVLLARHSAVSPILVLNIVMLGAVINVLAISICLLWHQLSPNLDEQAAAMGSVFISAMVMWLSLWTELQSLGTINGLATVLGLVALVTGVTIWCEHVFRRRFPRTLTHF</sequence>
<proteinExistence type="predicted"/>
<feature type="transmembrane region" description="Helical" evidence="1">
    <location>
        <begin position="155"/>
        <end position="173"/>
    </location>
</feature>
<accession>A0A087CSA2</accession>
<feature type="transmembrane region" description="Helical" evidence="1">
    <location>
        <begin position="87"/>
        <end position="109"/>
    </location>
</feature>
<keyword evidence="1" id="KW-0812">Transmembrane</keyword>
<feature type="transmembrane region" description="Helical" evidence="1">
    <location>
        <begin position="121"/>
        <end position="143"/>
    </location>
</feature>
<keyword evidence="1" id="KW-1133">Transmembrane helix</keyword>
<keyword evidence="1" id="KW-0472">Membrane</keyword>
<dbReference type="RefSeq" id="WP_152595099.1">
    <property type="nucleotide sequence ID" value="NZ_JDTM01000011.1"/>
</dbReference>
<dbReference type="Proteomes" id="UP000029040">
    <property type="component" value="Unassembled WGS sequence"/>
</dbReference>
<organism evidence="2 3">
    <name type="scientific">Bifidobacterium pullorum subsp. saeculare DSM 6531 = LMG 14934</name>
    <dbReference type="NCBI Taxonomy" id="1437611"/>
    <lineage>
        <taxon>Bacteria</taxon>
        <taxon>Bacillati</taxon>
        <taxon>Actinomycetota</taxon>
        <taxon>Actinomycetes</taxon>
        <taxon>Bifidobacteriales</taxon>
        <taxon>Bifidobacteriaceae</taxon>
        <taxon>Bifidobacterium</taxon>
    </lineage>
</organism>
<feature type="transmembrane region" description="Helical" evidence="1">
    <location>
        <begin position="179"/>
        <end position="201"/>
    </location>
</feature>
<name>A0A087CSA2_9BIFI</name>
<feature type="transmembrane region" description="Helical" evidence="1">
    <location>
        <begin position="48"/>
        <end position="66"/>
    </location>
</feature>
<dbReference type="AlphaFoldDB" id="A0A087CSA2"/>
<comment type="caution">
    <text evidence="2">The sequence shown here is derived from an EMBL/GenBank/DDBJ whole genome shotgun (WGS) entry which is preliminary data.</text>
</comment>
<evidence type="ECO:0000313" key="3">
    <source>
        <dbReference type="Proteomes" id="UP000029040"/>
    </source>
</evidence>
<protein>
    <submittedName>
        <fullName evidence="2">Uncharacterized protein</fullName>
    </submittedName>
</protein>
<gene>
    <name evidence="2" type="ORF">BSAE_1752</name>
</gene>
<evidence type="ECO:0000313" key="2">
    <source>
        <dbReference type="EMBL" id="KFI86152.1"/>
    </source>
</evidence>
<reference evidence="2 3" key="1">
    <citation type="submission" date="2014-03" db="EMBL/GenBank/DDBJ databases">
        <title>Genomics of Bifidobacteria.</title>
        <authorList>
            <person name="Ventura M."/>
            <person name="Milani C."/>
            <person name="Lugli G.A."/>
        </authorList>
    </citation>
    <scope>NUCLEOTIDE SEQUENCE [LARGE SCALE GENOMIC DNA]</scope>
    <source>
        <strain evidence="2 3">LMG 14934</strain>
    </source>
</reference>
<dbReference type="EMBL" id="JGZM01000007">
    <property type="protein sequence ID" value="KFI86152.1"/>
    <property type="molecule type" value="Genomic_DNA"/>
</dbReference>
<evidence type="ECO:0000256" key="1">
    <source>
        <dbReference type="SAM" id="Phobius"/>
    </source>
</evidence>